<evidence type="ECO:0000256" key="2">
    <source>
        <dbReference type="ARBA" id="ARBA00007599"/>
    </source>
</evidence>
<keyword evidence="7" id="KW-0547">Nucleotide-binding</keyword>
<keyword evidence="9" id="KW-0460">Magnesium</keyword>
<comment type="subcellular location">
    <subcellularLocation>
        <location evidence="1">Cytoplasm</location>
    </subcellularLocation>
</comment>
<evidence type="ECO:0000256" key="3">
    <source>
        <dbReference type="ARBA" id="ARBA00019010"/>
    </source>
</evidence>
<evidence type="ECO:0000256" key="7">
    <source>
        <dbReference type="ARBA" id="ARBA00022741"/>
    </source>
</evidence>
<dbReference type="InterPro" id="IPR027417">
    <property type="entry name" value="P-loop_NTPase"/>
</dbReference>
<evidence type="ECO:0000256" key="11">
    <source>
        <dbReference type="ARBA" id="ARBA00032441"/>
    </source>
</evidence>
<reference evidence="12" key="1">
    <citation type="journal article" date="2022" name="Int. J. Syst. Evol. Microbiol.">
        <title>Pseudomonas aegrilactucae sp. nov. and Pseudomonas morbosilactucae sp. nov., pathogens causing bacterial rot of lettuce in Japan.</title>
        <authorList>
            <person name="Sawada H."/>
            <person name="Fujikawa T."/>
            <person name="Satou M."/>
        </authorList>
    </citation>
    <scope>NUCLEOTIDE SEQUENCE</scope>
    <source>
        <strain evidence="12">0166_1</strain>
    </source>
</reference>
<dbReference type="GO" id="GO:0046872">
    <property type="term" value="F:metal ion binding"/>
    <property type="evidence" value="ECO:0007669"/>
    <property type="project" value="UniProtKB-KW"/>
</dbReference>
<keyword evidence="13" id="KW-1185">Reference proteome</keyword>
<accession>A0A9E6XZJ2</accession>
<dbReference type="GO" id="GO:0002949">
    <property type="term" value="P:tRNA threonylcarbamoyladenosine modification"/>
    <property type="evidence" value="ECO:0007669"/>
    <property type="project" value="InterPro"/>
</dbReference>
<dbReference type="KEGG" id="sbae:DSM104329_03828"/>
<dbReference type="InterPro" id="IPR003442">
    <property type="entry name" value="T6A_TsaE"/>
</dbReference>
<dbReference type="Gene3D" id="3.40.50.300">
    <property type="entry name" value="P-loop containing nucleotide triphosphate hydrolases"/>
    <property type="match status" value="1"/>
</dbReference>
<keyword evidence="8" id="KW-0067">ATP-binding</keyword>
<dbReference type="EMBL" id="CP087164">
    <property type="protein sequence ID" value="UGS37412.1"/>
    <property type="molecule type" value="Genomic_DNA"/>
</dbReference>
<evidence type="ECO:0000256" key="8">
    <source>
        <dbReference type="ARBA" id="ARBA00022840"/>
    </source>
</evidence>
<dbReference type="PANTHER" id="PTHR33540">
    <property type="entry name" value="TRNA THREONYLCARBAMOYLADENOSINE BIOSYNTHESIS PROTEIN TSAE"/>
    <property type="match status" value="1"/>
</dbReference>
<keyword evidence="6" id="KW-0479">Metal-binding</keyword>
<dbReference type="Proteomes" id="UP001162834">
    <property type="component" value="Chromosome"/>
</dbReference>
<proteinExistence type="inferred from homology"/>
<gene>
    <name evidence="12" type="primary">tsaE</name>
    <name evidence="12" type="ORF">DSM104329_03828</name>
</gene>
<evidence type="ECO:0000256" key="10">
    <source>
        <dbReference type="ARBA" id="ARBA00024908"/>
    </source>
</evidence>
<dbReference type="Pfam" id="PF02367">
    <property type="entry name" value="TsaE"/>
    <property type="match status" value="1"/>
</dbReference>
<evidence type="ECO:0000256" key="6">
    <source>
        <dbReference type="ARBA" id="ARBA00022723"/>
    </source>
</evidence>
<dbReference type="PANTHER" id="PTHR33540:SF2">
    <property type="entry name" value="TRNA THREONYLCARBAMOYLADENOSINE BIOSYNTHESIS PROTEIN TSAE"/>
    <property type="match status" value="1"/>
</dbReference>
<sequence length="152" mass="15970">MAAAEPPEVVRSAGPQDTERVGARLVRELHPGAIVLLCGDLGAGKTTLVRGAVRELGHPGRVTSPTFTLVNRYAGGRVPVSHLDLYRLGAAGLDEEDPALLEEELAGDRIVFVEWPEAAVAELGPVAVRVELRHAGGDAREIEIARTGGGRG</sequence>
<comment type="function">
    <text evidence="10">Required for the formation of a threonylcarbamoyl group on adenosine at position 37 (t(6)A37) in tRNAs that read codons beginning with adenine. Is involved in the transfer of the threonylcarbamoyl moiety of threonylcarbamoyl-AMP (TC-AMP) to the N6 group of A37, together with TsaD and TsaB. TsaE seems to play an indirect role in the t(6)A biosynthesis pathway, possibly in regulating the core enzymatic function of TsaD.</text>
</comment>
<evidence type="ECO:0000313" key="13">
    <source>
        <dbReference type="Proteomes" id="UP001162834"/>
    </source>
</evidence>
<dbReference type="RefSeq" id="WP_259311466.1">
    <property type="nucleotide sequence ID" value="NZ_CP087164.1"/>
</dbReference>
<organism evidence="12 13">
    <name type="scientific">Capillimicrobium parvum</name>
    <dbReference type="NCBI Taxonomy" id="2884022"/>
    <lineage>
        <taxon>Bacteria</taxon>
        <taxon>Bacillati</taxon>
        <taxon>Actinomycetota</taxon>
        <taxon>Thermoleophilia</taxon>
        <taxon>Solirubrobacterales</taxon>
        <taxon>Capillimicrobiaceae</taxon>
        <taxon>Capillimicrobium</taxon>
    </lineage>
</organism>
<name>A0A9E6XZJ2_9ACTN</name>
<keyword evidence="4" id="KW-0963">Cytoplasm</keyword>
<dbReference type="SUPFAM" id="SSF52540">
    <property type="entry name" value="P-loop containing nucleoside triphosphate hydrolases"/>
    <property type="match status" value="1"/>
</dbReference>
<evidence type="ECO:0000256" key="9">
    <source>
        <dbReference type="ARBA" id="ARBA00022842"/>
    </source>
</evidence>
<evidence type="ECO:0000313" key="12">
    <source>
        <dbReference type="EMBL" id="UGS37412.1"/>
    </source>
</evidence>
<evidence type="ECO:0000256" key="5">
    <source>
        <dbReference type="ARBA" id="ARBA00022694"/>
    </source>
</evidence>
<keyword evidence="5" id="KW-0819">tRNA processing</keyword>
<evidence type="ECO:0000256" key="1">
    <source>
        <dbReference type="ARBA" id="ARBA00004496"/>
    </source>
</evidence>
<dbReference type="GO" id="GO:0005737">
    <property type="term" value="C:cytoplasm"/>
    <property type="evidence" value="ECO:0007669"/>
    <property type="project" value="UniProtKB-SubCell"/>
</dbReference>
<comment type="similarity">
    <text evidence="2">Belongs to the TsaE family.</text>
</comment>
<dbReference type="NCBIfam" id="TIGR00150">
    <property type="entry name" value="T6A_YjeE"/>
    <property type="match status" value="1"/>
</dbReference>
<dbReference type="GO" id="GO:0005524">
    <property type="term" value="F:ATP binding"/>
    <property type="evidence" value="ECO:0007669"/>
    <property type="project" value="UniProtKB-KW"/>
</dbReference>
<evidence type="ECO:0000256" key="4">
    <source>
        <dbReference type="ARBA" id="ARBA00022490"/>
    </source>
</evidence>
<dbReference type="AlphaFoldDB" id="A0A9E6XZJ2"/>
<protein>
    <recommendedName>
        <fullName evidence="3">tRNA threonylcarbamoyladenosine biosynthesis protein TsaE</fullName>
    </recommendedName>
    <alternativeName>
        <fullName evidence="11">t(6)A37 threonylcarbamoyladenosine biosynthesis protein TsaE</fullName>
    </alternativeName>
</protein>